<dbReference type="InterPro" id="IPR001367">
    <property type="entry name" value="Fe_dep_repressor"/>
</dbReference>
<keyword evidence="4" id="KW-1003">Cell membrane</keyword>
<feature type="domain" description="Iron dependent repressor metal binding and dimerisation" evidence="11">
    <location>
        <begin position="364"/>
        <end position="432"/>
    </location>
</feature>
<evidence type="ECO:0000256" key="8">
    <source>
        <dbReference type="RuleBase" id="RU003943"/>
    </source>
</evidence>
<feature type="transmembrane region" description="Helical" evidence="10">
    <location>
        <begin position="6"/>
        <end position="30"/>
    </location>
</feature>
<feature type="transmembrane region" description="Helical" evidence="10">
    <location>
        <begin position="232"/>
        <end position="254"/>
    </location>
</feature>
<dbReference type="SMART" id="SM00529">
    <property type="entry name" value="HTH_DTXR"/>
    <property type="match status" value="1"/>
</dbReference>
<name>A0ABV4U1Z3_9BACT</name>
<gene>
    <name evidence="12" type="ORF">ACERK3_03555</name>
</gene>
<evidence type="ECO:0000256" key="7">
    <source>
        <dbReference type="ARBA" id="ARBA00023136"/>
    </source>
</evidence>
<feature type="transmembrane region" description="Helical" evidence="10">
    <location>
        <begin position="93"/>
        <end position="112"/>
    </location>
</feature>
<dbReference type="InterPro" id="IPR036388">
    <property type="entry name" value="WH-like_DNA-bd_sf"/>
</dbReference>
<evidence type="ECO:0000256" key="2">
    <source>
        <dbReference type="ARBA" id="ARBA00008034"/>
    </source>
</evidence>
<comment type="similarity">
    <text evidence="2 8">Belongs to the ABC-3 integral membrane protein family.</text>
</comment>
<dbReference type="InterPro" id="IPR037294">
    <property type="entry name" value="ABC_BtuC-like"/>
</dbReference>
<dbReference type="Pfam" id="PF00950">
    <property type="entry name" value="ABC-3"/>
    <property type="match status" value="1"/>
</dbReference>
<evidence type="ECO:0000313" key="12">
    <source>
        <dbReference type="EMBL" id="MFA9477367.1"/>
    </source>
</evidence>
<evidence type="ECO:0000256" key="5">
    <source>
        <dbReference type="ARBA" id="ARBA00022692"/>
    </source>
</evidence>
<protein>
    <submittedName>
        <fullName evidence="12">Metal ABC transporter permease</fullName>
    </submittedName>
</protein>
<organism evidence="12 13">
    <name type="scientific">Natronomicrosphaera hydrolytica</name>
    <dbReference type="NCBI Taxonomy" id="3242702"/>
    <lineage>
        <taxon>Bacteria</taxon>
        <taxon>Pseudomonadati</taxon>
        <taxon>Planctomycetota</taxon>
        <taxon>Phycisphaerae</taxon>
        <taxon>Phycisphaerales</taxon>
        <taxon>Phycisphaeraceae</taxon>
        <taxon>Natronomicrosphaera</taxon>
    </lineage>
</organism>
<dbReference type="InterPro" id="IPR001626">
    <property type="entry name" value="ABC_TroCD"/>
</dbReference>
<keyword evidence="6 10" id="KW-1133">Transmembrane helix</keyword>
<feature type="compositionally biased region" description="Basic and acidic residues" evidence="9">
    <location>
        <begin position="433"/>
        <end position="442"/>
    </location>
</feature>
<keyword evidence="7 10" id="KW-0472">Membrane</keyword>
<evidence type="ECO:0000259" key="11">
    <source>
        <dbReference type="Pfam" id="PF02742"/>
    </source>
</evidence>
<reference evidence="12 13" key="1">
    <citation type="submission" date="2024-08" db="EMBL/GenBank/DDBJ databases">
        <title>Whole-genome sequencing of halo(alkali)philic microorganisms from hypersaline lakes.</title>
        <authorList>
            <person name="Sorokin D.Y."/>
            <person name="Merkel A.Y."/>
            <person name="Messina E."/>
            <person name="Yakimov M."/>
        </authorList>
    </citation>
    <scope>NUCLEOTIDE SEQUENCE [LARGE SCALE GENOMIC DNA]</scope>
    <source>
        <strain evidence="12 13">AB-hyl4</strain>
    </source>
</reference>
<keyword evidence="13" id="KW-1185">Reference proteome</keyword>
<evidence type="ECO:0000256" key="10">
    <source>
        <dbReference type="SAM" id="Phobius"/>
    </source>
</evidence>
<dbReference type="RefSeq" id="WP_425344292.1">
    <property type="nucleotide sequence ID" value="NZ_JBGUBD010000002.1"/>
</dbReference>
<dbReference type="Gene3D" id="1.10.10.10">
    <property type="entry name" value="Winged helix-like DNA-binding domain superfamily/Winged helix DNA-binding domain"/>
    <property type="match status" value="1"/>
</dbReference>
<proteinExistence type="inferred from homology"/>
<dbReference type="SUPFAM" id="SSF81345">
    <property type="entry name" value="ABC transporter involved in vitamin B12 uptake, BtuC"/>
    <property type="match status" value="1"/>
</dbReference>
<comment type="subcellular location">
    <subcellularLocation>
        <location evidence="1 8">Cell membrane</location>
        <topology evidence="1 8">Multi-pass membrane protein</topology>
    </subcellularLocation>
</comment>
<keyword evidence="5 8" id="KW-0812">Transmembrane</keyword>
<sequence>MGWTHFDTWIVIIGALAALACALPGCYLVLRRMSLMGDAISHAVLPGLAIAFLVTASRASWPMFIGAAAVGMLTALLSGWVERFGKVEAQAALGVVFTALFALGLILIRMAADHVDLDADCVLYGEIELAPLRTAAIAGANIPTAALVTGGMLLVNVLVLGLLYKEMKISAFDPQLATTLGINASAMHYLLMGLVAATVVSAFESVGSILVIAMLIVPGAIGHLLSDRLSVMIGIAAIVAVLSSVLGHVGAITLPPLIGFEDTRTAGMMVVAAGGLFVLAMLFGPRYGLLSRAITQLGLGLRIAQEDMLAMLYRLEEQGQQPAVVRADQLGATLDLGPMRRRLLRHRLHRSGRVTRTAEGYALTDAGRSFARDLVRTHRLWETYLDRYTGTPSDHLHVAAEQLEHATSATLQRALAERTGSPPTDPQGKHIPAPRDDTGPRA</sequence>
<dbReference type="EMBL" id="JBGUBD010000002">
    <property type="protein sequence ID" value="MFA9477367.1"/>
    <property type="molecule type" value="Genomic_DNA"/>
</dbReference>
<keyword evidence="3 8" id="KW-0813">Transport</keyword>
<evidence type="ECO:0000256" key="6">
    <source>
        <dbReference type="ARBA" id="ARBA00022989"/>
    </source>
</evidence>
<dbReference type="InterPro" id="IPR036421">
    <property type="entry name" value="Fe_dep_repressor_sf"/>
</dbReference>
<feature type="transmembrane region" description="Helical" evidence="10">
    <location>
        <begin position="142"/>
        <end position="164"/>
    </location>
</feature>
<feature type="transmembrane region" description="Helical" evidence="10">
    <location>
        <begin position="206"/>
        <end position="225"/>
    </location>
</feature>
<dbReference type="InterPro" id="IPR022689">
    <property type="entry name" value="Iron_dep_repressor"/>
</dbReference>
<dbReference type="PANTHER" id="PTHR30477">
    <property type="entry name" value="ABC-TRANSPORTER METAL-BINDING PROTEIN"/>
    <property type="match status" value="1"/>
</dbReference>
<evidence type="ECO:0000256" key="1">
    <source>
        <dbReference type="ARBA" id="ARBA00004651"/>
    </source>
</evidence>
<dbReference type="Pfam" id="PF02742">
    <property type="entry name" value="Fe_dep_repr_C"/>
    <property type="match status" value="1"/>
</dbReference>
<dbReference type="SUPFAM" id="SSF47979">
    <property type="entry name" value="Iron-dependent repressor protein, dimerization domain"/>
    <property type="match status" value="1"/>
</dbReference>
<feature type="transmembrane region" description="Helical" evidence="10">
    <location>
        <begin position="63"/>
        <end position="81"/>
    </location>
</feature>
<evidence type="ECO:0000256" key="3">
    <source>
        <dbReference type="ARBA" id="ARBA00022448"/>
    </source>
</evidence>
<dbReference type="PANTHER" id="PTHR30477:SF8">
    <property type="entry name" value="METAL TRANSPORT SYSTEM MEMBRANE PROTEIN CT_070-RELATED"/>
    <property type="match status" value="1"/>
</dbReference>
<feature type="transmembrane region" description="Helical" evidence="10">
    <location>
        <begin position="176"/>
        <end position="200"/>
    </location>
</feature>
<evidence type="ECO:0000313" key="13">
    <source>
        <dbReference type="Proteomes" id="UP001575105"/>
    </source>
</evidence>
<feature type="transmembrane region" description="Helical" evidence="10">
    <location>
        <begin position="266"/>
        <end position="284"/>
    </location>
</feature>
<accession>A0ABV4U1Z3</accession>
<feature type="transmembrane region" description="Helical" evidence="10">
    <location>
        <begin position="39"/>
        <end position="57"/>
    </location>
</feature>
<dbReference type="Proteomes" id="UP001575105">
    <property type="component" value="Unassembled WGS sequence"/>
</dbReference>
<evidence type="ECO:0000256" key="4">
    <source>
        <dbReference type="ARBA" id="ARBA00022475"/>
    </source>
</evidence>
<feature type="region of interest" description="Disordered" evidence="9">
    <location>
        <begin position="412"/>
        <end position="442"/>
    </location>
</feature>
<dbReference type="CDD" id="cd06550">
    <property type="entry name" value="TM_ABC_iron-siderophores_like"/>
    <property type="match status" value="1"/>
</dbReference>
<evidence type="ECO:0000256" key="9">
    <source>
        <dbReference type="SAM" id="MobiDB-lite"/>
    </source>
</evidence>
<dbReference type="Gene3D" id="1.10.3470.10">
    <property type="entry name" value="ABC transporter involved in vitamin B12 uptake, BtuC"/>
    <property type="match status" value="1"/>
</dbReference>
<comment type="caution">
    <text evidence="12">The sequence shown here is derived from an EMBL/GenBank/DDBJ whole genome shotgun (WGS) entry which is preliminary data.</text>
</comment>